<evidence type="ECO:0000256" key="1">
    <source>
        <dbReference type="ARBA" id="ARBA00004141"/>
    </source>
</evidence>
<feature type="transmembrane region" description="Helical" evidence="10">
    <location>
        <begin position="301"/>
        <end position="319"/>
    </location>
</feature>
<feature type="transmembrane region" description="Helical" evidence="10">
    <location>
        <begin position="270"/>
        <end position="289"/>
    </location>
</feature>
<keyword evidence="7 10" id="KW-0472">Membrane</keyword>
<evidence type="ECO:0000313" key="12">
    <source>
        <dbReference type="EnsemblPlants" id="Pp3c7_10820V3.1"/>
    </source>
</evidence>
<feature type="transmembrane region" description="Helical" evidence="10">
    <location>
        <begin position="331"/>
        <end position="353"/>
    </location>
</feature>
<dbReference type="Gramene" id="Pp3c7_10820V3.7">
    <property type="protein sequence ID" value="Pp3c7_10820V3.7"/>
    <property type="gene ID" value="Pp3c7_10820"/>
</dbReference>
<accession>A0A2K1KB97</accession>
<gene>
    <name evidence="12" type="primary">LOC112284786</name>
    <name evidence="11" type="ORF">PHYPA_010236</name>
</gene>
<dbReference type="GO" id="GO:0016020">
    <property type="term" value="C:membrane"/>
    <property type="evidence" value="ECO:0007669"/>
    <property type="project" value="UniProtKB-SubCell"/>
</dbReference>
<keyword evidence="6" id="KW-0406">Ion transport</keyword>
<feature type="compositionally biased region" description="Basic and acidic residues" evidence="9">
    <location>
        <begin position="1"/>
        <end position="31"/>
    </location>
</feature>
<evidence type="ECO:0000256" key="10">
    <source>
        <dbReference type="SAM" id="Phobius"/>
    </source>
</evidence>
<dbReference type="KEGG" id="ppp:112284786"/>
<feature type="region of interest" description="Disordered" evidence="9">
    <location>
        <begin position="75"/>
        <end position="139"/>
    </location>
</feature>
<keyword evidence="13" id="KW-1185">Reference proteome</keyword>
<dbReference type="STRING" id="3218.A0A2K1KB97"/>
<sequence length="770" mass="85793">MQTEDSPRHKGGERNSRGEKRRETMVERREASNAFLRTPFLENYVERTLSSGSNDSQYDDVVVAVPDEFQHVYERSASGQSATGSLSQWRAQDEQLESKLDTPDLATQSRNTFQQIHELSRSRSSDRSRGRPYHSGHSIRNPIEKKSLVRRAAYSAKTDTWNFLYNAMIGLYMWPKWSWDAMKDNSKLTILSVKQGVCSGLASILCVVHFPQPFTQISAIALWAVVTTDLLYEGNIGLSISKGFNRVLGTLAAGFLGFGLIQIGPELGSLYPYFVVFCVMAGSAICRFLKGIPPLKDQWGYAFTVATIAFHIFIITAYLDPERWTLPMLRFSMILLGFAMSSIVNIAIQPIYAGDALHRLVAKNFDTAAIVFERCVEEYNKDTKLDHVPDILSGRSVDDKIHQSYHEIVMSDSDIDKLLSAVHWEPSHGKFFMGYPWHMYDDITDYLRYTLYDVIALDLCLRANIQAPKELRELFAEEMATIATECATVLRMLGDSIKNMKKFSSEDIMKRAEEAAVALQFKIYKNTHKLLGSIESDSHVCPVQWSASNPSASKDIGSGNSSETNCNPNYSRNQNTEENIFTTDSSKGTSPAINIPAPEGNRYTHVGFEHKENMSKVGSPGRLPALGSPQKSSMRTRSGTLKKTTLETLSEGVPAINVSIPNSGSPGIATSPDQPFQEQDEVTTPGRGGTKRSTVAWQQTFSHRKSSLGPYLDGTLERISALSLVKFASLLIEVVSKMRYVVDCVEDLGEQARFENCGQAENKSSAQHMG</sequence>
<evidence type="ECO:0000256" key="6">
    <source>
        <dbReference type="ARBA" id="ARBA00023065"/>
    </source>
</evidence>
<feature type="compositionally biased region" description="Polar residues" evidence="9">
    <location>
        <begin position="105"/>
        <end position="117"/>
    </location>
</feature>
<dbReference type="FunCoup" id="A0A2K1KB97">
    <property type="interactions" value="662"/>
</dbReference>
<evidence type="ECO:0000256" key="5">
    <source>
        <dbReference type="ARBA" id="ARBA00022989"/>
    </source>
</evidence>
<feature type="compositionally biased region" description="Basic and acidic residues" evidence="9">
    <location>
        <begin position="118"/>
        <end position="129"/>
    </location>
</feature>
<feature type="region of interest" description="Disordered" evidence="9">
    <location>
        <begin position="551"/>
        <end position="574"/>
    </location>
</feature>
<keyword evidence="8" id="KW-0407">Ion channel</keyword>
<evidence type="ECO:0000256" key="8">
    <source>
        <dbReference type="ARBA" id="ARBA00023303"/>
    </source>
</evidence>
<organism evidence="11">
    <name type="scientific">Physcomitrium patens</name>
    <name type="common">Spreading-leaved earth moss</name>
    <name type="synonym">Physcomitrella patens</name>
    <dbReference type="NCBI Taxonomy" id="3218"/>
    <lineage>
        <taxon>Eukaryota</taxon>
        <taxon>Viridiplantae</taxon>
        <taxon>Streptophyta</taxon>
        <taxon>Embryophyta</taxon>
        <taxon>Bryophyta</taxon>
        <taxon>Bryophytina</taxon>
        <taxon>Bryopsida</taxon>
        <taxon>Funariidae</taxon>
        <taxon>Funariales</taxon>
        <taxon>Funariaceae</taxon>
        <taxon>Physcomitrium</taxon>
    </lineage>
</organism>
<comment type="subcellular location">
    <subcellularLocation>
        <location evidence="1">Membrane</location>
        <topology evidence="1">Multi-pass membrane protein</topology>
    </subcellularLocation>
</comment>
<evidence type="ECO:0000256" key="9">
    <source>
        <dbReference type="SAM" id="MobiDB-lite"/>
    </source>
</evidence>
<evidence type="ECO:0000313" key="13">
    <source>
        <dbReference type="Proteomes" id="UP000006727"/>
    </source>
</evidence>
<reference evidence="11 13" key="1">
    <citation type="journal article" date="2008" name="Science">
        <title>The Physcomitrella genome reveals evolutionary insights into the conquest of land by plants.</title>
        <authorList>
            <person name="Rensing S."/>
            <person name="Lang D."/>
            <person name="Zimmer A."/>
            <person name="Terry A."/>
            <person name="Salamov A."/>
            <person name="Shapiro H."/>
            <person name="Nishiyama T."/>
            <person name="Perroud P.-F."/>
            <person name="Lindquist E."/>
            <person name="Kamisugi Y."/>
            <person name="Tanahashi T."/>
            <person name="Sakakibara K."/>
            <person name="Fujita T."/>
            <person name="Oishi K."/>
            <person name="Shin-I T."/>
            <person name="Kuroki Y."/>
            <person name="Toyoda A."/>
            <person name="Suzuki Y."/>
            <person name="Hashimoto A."/>
            <person name="Yamaguchi K."/>
            <person name="Sugano A."/>
            <person name="Kohara Y."/>
            <person name="Fujiyama A."/>
            <person name="Anterola A."/>
            <person name="Aoki S."/>
            <person name="Ashton N."/>
            <person name="Barbazuk W.B."/>
            <person name="Barker E."/>
            <person name="Bennetzen J."/>
            <person name="Bezanilla M."/>
            <person name="Blankenship R."/>
            <person name="Cho S.H."/>
            <person name="Dutcher S."/>
            <person name="Estelle M."/>
            <person name="Fawcett J.A."/>
            <person name="Gundlach H."/>
            <person name="Hanada K."/>
            <person name="Heyl A."/>
            <person name="Hicks K.A."/>
            <person name="Hugh J."/>
            <person name="Lohr M."/>
            <person name="Mayer K."/>
            <person name="Melkozernov A."/>
            <person name="Murata T."/>
            <person name="Nelson D."/>
            <person name="Pils B."/>
            <person name="Prigge M."/>
            <person name="Reiss B."/>
            <person name="Renner T."/>
            <person name="Rombauts S."/>
            <person name="Rushton P."/>
            <person name="Sanderfoot A."/>
            <person name="Schween G."/>
            <person name="Shiu S.-H."/>
            <person name="Stueber K."/>
            <person name="Theodoulou F.L."/>
            <person name="Tu H."/>
            <person name="Van de Peer Y."/>
            <person name="Verrier P.J."/>
            <person name="Waters E."/>
            <person name="Wood A."/>
            <person name="Yang L."/>
            <person name="Cove D."/>
            <person name="Cuming A."/>
            <person name="Hasebe M."/>
            <person name="Lucas S."/>
            <person name="Mishler D.B."/>
            <person name="Reski R."/>
            <person name="Grigoriev I."/>
            <person name="Quatrano R.S."/>
            <person name="Boore J.L."/>
        </authorList>
    </citation>
    <scope>NUCLEOTIDE SEQUENCE [LARGE SCALE GENOMIC DNA]</scope>
    <source>
        <strain evidence="12 13">cv. Gransden 2004</strain>
    </source>
</reference>
<dbReference type="AlphaFoldDB" id="A0A2K1KB97"/>
<feature type="compositionally biased region" description="Basic and acidic residues" evidence="9">
    <location>
        <begin position="91"/>
        <end position="102"/>
    </location>
</feature>
<dbReference type="OrthoDB" id="68611at2759"/>
<evidence type="ECO:0000256" key="4">
    <source>
        <dbReference type="ARBA" id="ARBA00022692"/>
    </source>
</evidence>
<name>A0A2K1KB97_PHYPA</name>
<evidence type="ECO:0000256" key="3">
    <source>
        <dbReference type="ARBA" id="ARBA00022448"/>
    </source>
</evidence>
<feature type="region of interest" description="Disordered" evidence="9">
    <location>
        <begin position="614"/>
        <end position="637"/>
    </location>
</feature>
<proteinExistence type="inferred from homology"/>
<reference evidence="12" key="3">
    <citation type="submission" date="2020-12" db="UniProtKB">
        <authorList>
            <consortium name="EnsemblPlants"/>
        </authorList>
    </citation>
    <scope>IDENTIFICATION</scope>
</reference>
<dbReference type="GO" id="GO:0015743">
    <property type="term" value="P:malate transport"/>
    <property type="evidence" value="ECO:0007669"/>
    <property type="project" value="InterPro"/>
</dbReference>
<comment type="similarity">
    <text evidence="2">Belongs to the aromatic acid exporter (TC 2.A.85) family.</text>
</comment>
<dbReference type="RefSeq" id="XP_024380783.1">
    <property type="nucleotide sequence ID" value="XM_024525015.2"/>
</dbReference>
<dbReference type="EnsemblPlants" id="Pp3c7_10820V3.1">
    <property type="protein sequence ID" value="Pp3c7_10820V3.1"/>
    <property type="gene ID" value="Pp3c7_10820"/>
</dbReference>
<dbReference type="Proteomes" id="UP000006727">
    <property type="component" value="Chromosome 7"/>
</dbReference>
<dbReference type="PANTHER" id="PTHR31086">
    <property type="entry name" value="ALUMINUM-ACTIVATED MALATE TRANSPORTER 10"/>
    <property type="match status" value="1"/>
</dbReference>
<feature type="region of interest" description="Disordered" evidence="9">
    <location>
        <begin position="1"/>
        <end position="33"/>
    </location>
</feature>
<feature type="region of interest" description="Disordered" evidence="9">
    <location>
        <begin position="656"/>
        <end position="691"/>
    </location>
</feature>
<keyword evidence="3" id="KW-0813">Transport</keyword>
<dbReference type="EnsemblPlants" id="Pp3c7_10820V3.7">
    <property type="protein sequence ID" value="Pp3c7_10820V3.7"/>
    <property type="gene ID" value="Pp3c7_10820"/>
</dbReference>
<dbReference type="GO" id="GO:0034220">
    <property type="term" value="P:monoatomic ion transmembrane transport"/>
    <property type="evidence" value="ECO:0007669"/>
    <property type="project" value="UniProtKB-KW"/>
</dbReference>
<dbReference type="Gramene" id="Pp3c7_10820V3.1">
    <property type="protein sequence ID" value="Pp3c7_10820V3.1"/>
    <property type="gene ID" value="Pp3c7_10820"/>
</dbReference>
<evidence type="ECO:0000256" key="7">
    <source>
        <dbReference type="ARBA" id="ARBA00023136"/>
    </source>
</evidence>
<dbReference type="EMBL" id="ABEU02000007">
    <property type="protein sequence ID" value="PNR51050.1"/>
    <property type="molecule type" value="Genomic_DNA"/>
</dbReference>
<dbReference type="InterPro" id="IPR020966">
    <property type="entry name" value="ALMT"/>
</dbReference>
<protein>
    <submittedName>
        <fullName evidence="11 12">Uncharacterized protein</fullName>
    </submittedName>
</protein>
<keyword evidence="5 10" id="KW-1133">Transmembrane helix</keyword>
<dbReference type="Pfam" id="PF11744">
    <property type="entry name" value="ALMT"/>
    <property type="match status" value="1"/>
</dbReference>
<dbReference type="GeneID" id="112284786"/>
<evidence type="ECO:0000256" key="2">
    <source>
        <dbReference type="ARBA" id="ARBA00007079"/>
    </source>
</evidence>
<keyword evidence="4 10" id="KW-0812">Transmembrane</keyword>
<evidence type="ECO:0000313" key="11">
    <source>
        <dbReference type="EMBL" id="PNR51050.1"/>
    </source>
</evidence>
<feature type="compositionally biased region" description="Polar residues" evidence="9">
    <location>
        <begin position="77"/>
        <end position="90"/>
    </location>
</feature>
<dbReference type="PaxDb" id="3218-PP1S87_103V6.1"/>
<reference evidence="11 13" key="2">
    <citation type="journal article" date="2018" name="Plant J.">
        <title>The Physcomitrella patens chromosome-scale assembly reveals moss genome structure and evolution.</title>
        <authorList>
            <person name="Lang D."/>
            <person name="Ullrich K.K."/>
            <person name="Murat F."/>
            <person name="Fuchs J."/>
            <person name="Jenkins J."/>
            <person name="Haas F.B."/>
            <person name="Piednoel M."/>
            <person name="Gundlach H."/>
            <person name="Van Bel M."/>
            <person name="Meyberg R."/>
            <person name="Vives C."/>
            <person name="Morata J."/>
            <person name="Symeonidi A."/>
            <person name="Hiss M."/>
            <person name="Muchero W."/>
            <person name="Kamisugi Y."/>
            <person name="Saleh O."/>
            <person name="Blanc G."/>
            <person name="Decker E.L."/>
            <person name="van Gessel N."/>
            <person name="Grimwood J."/>
            <person name="Hayes R.D."/>
            <person name="Graham S.W."/>
            <person name="Gunter L.E."/>
            <person name="McDaniel S.F."/>
            <person name="Hoernstein S.N.W."/>
            <person name="Larsson A."/>
            <person name="Li F.W."/>
            <person name="Perroud P.F."/>
            <person name="Phillips J."/>
            <person name="Ranjan P."/>
            <person name="Rokshar D.S."/>
            <person name="Rothfels C.J."/>
            <person name="Schneider L."/>
            <person name="Shu S."/>
            <person name="Stevenson D.W."/>
            <person name="Thummler F."/>
            <person name="Tillich M."/>
            <person name="Villarreal Aguilar J.C."/>
            <person name="Widiez T."/>
            <person name="Wong G.K."/>
            <person name="Wymore A."/>
            <person name="Zhang Y."/>
            <person name="Zimmer A.D."/>
            <person name="Quatrano R.S."/>
            <person name="Mayer K.F.X."/>
            <person name="Goodstein D."/>
            <person name="Casacuberta J.M."/>
            <person name="Vandepoele K."/>
            <person name="Reski R."/>
            <person name="Cuming A.C."/>
            <person name="Tuskan G.A."/>
            <person name="Maumus F."/>
            <person name="Salse J."/>
            <person name="Schmutz J."/>
            <person name="Rensing S.A."/>
        </authorList>
    </citation>
    <scope>NUCLEOTIDE SEQUENCE [LARGE SCALE GENOMIC DNA]</scope>
    <source>
        <strain evidence="12 13">cv. Gransden 2004</strain>
    </source>
</reference>